<keyword evidence="7" id="KW-0233">DNA recombination</keyword>
<protein>
    <submittedName>
        <fullName evidence="11">Transposase</fullName>
    </submittedName>
</protein>
<dbReference type="InterPro" id="IPR053522">
    <property type="entry name" value="RNA-guided_endonuclease_TnpB"/>
</dbReference>
<dbReference type="Pfam" id="PF07282">
    <property type="entry name" value="Cas12f1-like_TNB"/>
    <property type="match status" value="1"/>
</dbReference>
<dbReference type="PANTHER" id="PTHR30405">
    <property type="entry name" value="TRANSPOSASE"/>
    <property type="match status" value="1"/>
</dbReference>
<comment type="similarity">
    <text evidence="1">In the C-terminal section; belongs to the transposase 35 family.</text>
</comment>
<evidence type="ECO:0000256" key="6">
    <source>
        <dbReference type="ARBA" id="ARBA00023125"/>
    </source>
</evidence>
<dbReference type="GO" id="GO:0032196">
    <property type="term" value="P:transposition"/>
    <property type="evidence" value="ECO:0007669"/>
    <property type="project" value="UniProtKB-KW"/>
</dbReference>
<dbReference type="Proteomes" id="UP000249890">
    <property type="component" value="Chromosome"/>
</dbReference>
<dbReference type="RefSeq" id="WP_087916808.1">
    <property type="nucleotide sequence ID" value="NZ_CP021780.1"/>
</dbReference>
<dbReference type="Pfam" id="PF01385">
    <property type="entry name" value="OrfB_IS605"/>
    <property type="match status" value="1"/>
</dbReference>
<dbReference type="NCBIfam" id="NF038281">
    <property type="entry name" value="IS200_TnpB"/>
    <property type="match status" value="1"/>
</dbReference>
<proteinExistence type="inferred from homology"/>
<evidence type="ECO:0000313" key="12">
    <source>
        <dbReference type="Proteomes" id="UP000249890"/>
    </source>
</evidence>
<evidence type="ECO:0000256" key="2">
    <source>
        <dbReference type="ARBA" id="ARBA00011044"/>
    </source>
</evidence>
<dbReference type="AlphaFoldDB" id="A0A2Z2KHZ4"/>
<dbReference type="GO" id="GO:0003677">
    <property type="term" value="F:DNA binding"/>
    <property type="evidence" value="ECO:0007669"/>
    <property type="project" value="UniProtKB-KW"/>
</dbReference>
<organism evidence="11 12">
    <name type="scientific">Paenibacillus donghaensis</name>
    <dbReference type="NCBI Taxonomy" id="414771"/>
    <lineage>
        <taxon>Bacteria</taxon>
        <taxon>Bacillati</taxon>
        <taxon>Bacillota</taxon>
        <taxon>Bacilli</taxon>
        <taxon>Bacillales</taxon>
        <taxon>Paenibacillaceae</taxon>
        <taxon>Paenibacillus</taxon>
    </lineage>
</organism>
<sequence>MLVNKAYQFRLYPSPAQEVLIAKTMGCCRFVFNHFLAKWNDSFQATGKGLSYDSCSSELPNLKKELPWLKEVDSIAIQSSVKNLADAFTRFFKRQNDAPCFKSKKNKVQAYTTKHTSGNIAVDGNQMKLPKLGRVRFAKSREVEGRIQSATIRRNPSGTYFVSLVVETEVHALPKTNQEVGIDLGLKDFAILSNGEVFANPKFLRKMEQKLIREERILSRRVKGSSNWNQQRIQVARIHERIVNARTDYLHKISTHIVKNHDLIAIEDLQVSNLMKNHKLAKAISEVSWYHFRTLLEYKAKWYGRRVVTVGKTFASSQLCSCCGTKNKEVKDLKLRQWTCTNCGTHHDRDFNASLNILSEGKRLHTV</sequence>
<dbReference type="InterPro" id="IPR010095">
    <property type="entry name" value="Cas12f1-like_TNB"/>
</dbReference>
<dbReference type="KEGG" id="pdh:B9T62_19595"/>
<dbReference type="InterPro" id="IPR051399">
    <property type="entry name" value="RNA-guided_DNA_endo/Transpos"/>
</dbReference>
<feature type="domain" description="Transposase putative helix-turn-helix" evidence="10">
    <location>
        <begin position="1"/>
        <end position="48"/>
    </location>
</feature>
<keyword evidence="4" id="KW-0479">Metal-binding</keyword>
<keyword evidence="12" id="KW-1185">Reference proteome</keyword>
<comment type="similarity">
    <text evidence="2">In the N-terminal section; belongs to the transposase 2 family.</text>
</comment>
<evidence type="ECO:0000256" key="5">
    <source>
        <dbReference type="ARBA" id="ARBA00022833"/>
    </source>
</evidence>
<feature type="domain" description="Cas12f1-like TNB" evidence="9">
    <location>
        <begin position="289"/>
        <end position="357"/>
    </location>
</feature>
<dbReference type="InterPro" id="IPR021027">
    <property type="entry name" value="Transposase_put_HTH"/>
</dbReference>
<dbReference type="NCBIfam" id="TIGR01766">
    <property type="entry name" value="IS200/IS605 family accessory protein TnpB-like domain"/>
    <property type="match status" value="1"/>
</dbReference>
<dbReference type="Pfam" id="PF12323">
    <property type="entry name" value="HTH_OrfB_IS605"/>
    <property type="match status" value="1"/>
</dbReference>
<keyword evidence="5" id="KW-0862">Zinc</keyword>
<dbReference type="PANTHER" id="PTHR30405:SF25">
    <property type="entry name" value="RNA-GUIDED DNA ENDONUCLEASE INSQ-RELATED"/>
    <property type="match status" value="1"/>
</dbReference>
<accession>A0A2Z2KHZ4</accession>
<dbReference type="GO" id="GO:0046872">
    <property type="term" value="F:metal ion binding"/>
    <property type="evidence" value="ECO:0007669"/>
    <property type="project" value="UniProtKB-KW"/>
</dbReference>
<evidence type="ECO:0000259" key="8">
    <source>
        <dbReference type="Pfam" id="PF01385"/>
    </source>
</evidence>
<evidence type="ECO:0000256" key="1">
    <source>
        <dbReference type="ARBA" id="ARBA00008761"/>
    </source>
</evidence>
<evidence type="ECO:0000256" key="4">
    <source>
        <dbReference type="ARBA" id="ARBA00022723"/>
    </source>
</evidence>
<evidence type="ECO:0000313" key="11">
    <source>
        <dbReference type="EMBL" id="ASA22810.1"/>
    </source>
</evidence>
<dbReference type="OrthoDB" id="56768at2"/>
<name>A0A2Z2KHZ4_9BACL</name>
<evidence type="ECO:0000256" key="3">
    <source>
        <dbReference type="ARBA" id="ARBA00022578"/>
    </source>
</evidence>
<dbReference type="NCBIfam" id="NF040570">
    <property type="entry name" value="guided_TnpB"/>
    <property type="match status" value="1"/>
</dbReference>
<keyword evidence="3" id="KW-0815">Transposition</keyword>
<reference evidence="11 12" key="1">
    <citation type="submission" date="2017-06" db="EMBL/GenBank/DDBJ databases">
        <title>Complete genome sequence of Paenibacillus donghaensis KCTC 13049T isolated from East Sea sediment, South Korea.</title>
        <authorList>
            <person name="Jung B.K."/>
            <person name="Hong S.-J."/>
            <person name="Shin J.-H."/>
        </authorList>
    </citation>
    <scope>NUCLEOTIDE SEQUENCE [LARGE SCALE GENOMIC DNA]</scope>
    <source>
        <strain evidence="11 12">KCTC 13049</strain>
    </source>
</reference>
<evidence type="ECO:0000256" key="7">
    <source>
        <dbReference type="ARBA" id="ARBA00023172"/>
    </source>
</evidence>
<evidence type="ECO:0000259" key="10">
    <source>
        <dbReference type="Pfam" id="PF12323"/>
    </source>
</evidence>
<dbReference type="EMBL" id="CP021780">
    <property type="protein sequence ID" value="ASA22810.1"/>
    <property type="molecule type" value="Genomic_DNA"/>
</dbReference>
<keyword evidence="6" id="KW-0238">DNA-binding</keyword>
<dbReference type="InterPro" id="IPR001959">
    <property type="entry name" value="Transposase"/>
</dbReference>
<dbReference type="GO" id="GO:0006310">
    <property type="term" value="P:DNA recombination"/>
    <property type="evidence" value="ECO:0007669"/>
    <property type="project" value="UniProtKB-KW"/>
</dbReference>
<gene>
    <name evidence="11" type="ORF">B9T62_19595</name>
</gene>
<evidence type="ECO:0000259" key="9">
    <source>
        <dbReference type="Pfam" id="PF07282"/>
    </source>
</evidence>
<feature type="domain" description="Probable transposase IS891/IS1136/IS1341" evidence="8">
    <location>
        <begin position="164"/>
        <end position="277"/>
    </location>
</feature>